<gene>
    <name evidence="4" type="ORF">QNJ86_12720</name>
</gene>
<organism evidence="4 5">
    <name type="scientific">Gordonibacter faecis</name>
    <dbReference type="NCBI Taxonomy" id="3047475"/>
    <lineage>
        <taxon>Bacteria</taxon>
        <taxon>Bacillati</taxon>
        <taxon>Actinomycetota</taxon>
        <taxon>Coriobacteriia</taxon>
        <taxon>Eggerthellales</taxon>
        <taxon>Eggerthellaceae</taxon>
        <taxon>Gordonibacter</taxon>
    </lineage>
</organism>
<dbReference type="InterPro" id="IPR003593">
    <property type="entry name" value="AAA+_ATPase"/>
</dbReference>
<dbReference type="PROSITE" id="PS50893">
    <property type="entry name" value="ABC_TRANSPORTER_2"/>
    <property type="match status" value="1"/>
</dbReference>
<keyword evidence="2 4" id="KW-0067">ATP-binding</keyword>
<dbReference type="RefSeq" id="WP_283833019.1">
    <property type="nucleotide sequence ID" value="NZ_JASJEU010000024.1"/>
</dbReference>
<feature type="domain" description="ABC transporter" evidence="3">
    <location>
        <begin position="11"/>
        <end position="212"/>
    </location>
</feature>
<evidence type="ECO:0000256" key="1">
    <source>
        <dbReference type="ARBA" id="ARBA00022741"/>
    </source>
</evidence>
<dbReference type="GO" id="GO:0005524">
    <property type="term" value="F:ATP binding"/>
    <property type="evidence" value="ECO:0007669"/>
    <property type="project" value="UniProtKB-KW"/>
</dbReference>
<evidence type="ECO:0000313" key="4">
    <source>
        <dbReference type="EMBL" id="MDJ1651668.1"/>
    </source>
</evidence>
<keyword evidence="5" id="KW-1185">Reference proteome</keyword>
<evidence type="ECO:0000259" key="3">
    <source>
        <dbReference type="PROSITE" id="PS50893"/>
    </source>
</evidence>
<dbReference type="CDD" id="cd03230">
    <property type="entry name" value="ABC_DR_subfamily_A"/>
    <property type="match status" value="1"/>
</dbReference>
<dbReference type="PANTHER" id="PTHR43158">
    <property type="entry name" value="SKFA PEPTIDE EXPORT ATP-BINDING PROTEIN SKFE"/>
    <property type="match status" value="1"/>
</dbReference>
<dbReference type="InterPro" id="IPR027417">
    <property type="entry name" value="P-loop_NTPase"/>
</dbReference>
<reference evidence="4 5" key="1">
    <citation type="submission" date="2023-05" db="EMBL/GenBank/DDBJ databases">
        <title>Gordonibacter KGMB12511T sp. nov., isolated from faeces of healthy Korean.</title>
        <authorList>
            <person name="Kim H.S."/>
            <person name="Kim J.-S."/>
            <person name="Suh M.K."/>
            <person name="Eom M.K."/>
            <person name="Do H.E."/>
            <person name="Lee J.-S."/>
        </authorList>
    </citation>
    <scope>NUCLEOTIDE SEQUENCE [LARGE SCALE GENOMIC DNA]</scope>
    <source>
        <strain evidence="4 5">KGMB12511</strain>
    </source>
</reference>
<accession>A0ABT7DQ56</accession>
<dbReference type="Proteomes" id="UP001232750">
    <property type="component" value="Unassembled WGS sequence"/>
</dbReference>
<dbReference type="SUPFAM" id="SSF52540">
    <property type="entry name" value="P-loop containing nucleoside triphosphate hydrolases"/>
    <property type="match status" value="1"/>
</dbReference>
<dbReference type="InterPro" id="IPR003439">
    <property type="entry name" value="ABC_transporter-like_ATP-bd"/>
</dbReference>
<protein>
    <submittedName>
        <fullName evidence="4">ABC transporter ATP-binding protein</fullName>
    </submittedName>
</protein>
<keyword evidence="1" id="KW-0547">Nucleotide-binding</keyword>
<dbReference type="Gene3D" id="3.40.50.300">
    <property type="entry name" value="P-loop containing nucleotide triphosphate hydrolases"/>
    <property type="match status" value="1"/>
</dbReference>
<comment type="caution">
    <text evidence="4">The sequence shown here is derived from an EMBL/GenBank/DDBJ whole genome shotgun (WGS) entry which is preliminary data.</text>
</comment>
<dbReference type="SMART" id="SM00382">
    <property type="entry name" value="AAA"/>
    <property type="match status" value="1"/>
</dbReference>
<evidence type="ECO:0000313" key="5">
    <source>
        <dbReference type="Proteomes" id="UP001232750"/>
    </source>
</evidence>
<name>A0ABT7DQ56_9ACTN</name>
<dbReference type="EMBL" id="JASJEU010000024">
    <property type="protein sequence ID" value="MDJ1651668.1"/>
    <property type="molecule type" value="Genomic_DNA"/>
</dbReference>
<evidence type="ECO:0000256" key="2">
    <source>
        <dbReference type="ARBA" id="ARBA00022840"/>
    </source>
</evidence>
<dbReference type="Pfam" id="PF00005">
    <property type="entry name" value="ABC_tran"/>
    <property type="match status" value="1"/>
</dbReference>
<dbReference type="PANTHER" id="PTHR43158:SF1">
    <property type="entry name" value="ABC TRANSPORTER, ATP-BINDING PROTEIN"/>
    <property type="match status" value="1"/>
</dbReference>
<proteinExistence type="predicted"/>
<sequence>MAYEEVAIPVLECRGLEKCYGAQPALAPLFLTLPRGRVVGLLGPNGSGKTTLIKLIAGLLRPTAGQVLICGREPGPDTKALVSYLPERPYFAPGMKVSQAIRYFEDFYADFDRLLAQDMLARLAVPQDAHLGALSKGTKEKVQLVMVMARRAALYLLDEPIGGVDPAARDFILDTIIRNYHRDATILLSTHLVADVEHVLDEFVLLQYGTSIY</sequence>